<evidence type="ECO:0000313" key="4">
    <source>
        <dbReference type="Proteomes" id="UP000516151"/>
    </source>
</evidence>
<evidence type="ECO:0000313" key="3">
    <source>
        <dbReference type="EMBL" id="QNN99282.1"/>
    </source>
</evidence>
<dbReference type="InterPro" id="IPR006776">
    <property type="entry name" value="SsgB"/>
</dbReference>
<dbReference type="GeneID" id="77927505"/>
<name>A0A7G9UZ27_9CAUD</name>
<gene>
    <name evidence="3" type="primary">210</name>
    <name evidence="3" type="ORF">SEA_FAUST_210</name>
</gene>
<organism evidence="3 4">
    <name type="scientific">Streptomyces phage Faust</name>
    <dbReference type="NCBI Taxonomy" id="2767565"/>
    <lineage>
        <taxon>Viruses</taxon>
        <taxon>Duplodnaviria</taxon>
        <taxon>Heunggongvirae</taxon>
        <taxon>Uroviricota</taxon>
        <taxon>Caudoviricetes</taxon>
        <taxon>Stanwilliamsviridae</taxon>
        <taxon>Loccivirinae</taxon>
        <taxon>Faustvirus</taxon>
        <taxon>Faustvirus faust</taxon>
    </lineage>
</organism>
<protein>
    <submittedName>
        <fullName evidence="3">Uncharacterized protein</fullName>
    </submittedName>
</protein>
<dbReference type="KEGG" id="vg:77927505"/>
<evidence type="ECO:0000256" key="1">
    <source>
        <dbReference type="ARBA" id="ARBA00022618"/>
    </source>
</evidence>
<reference evidence="3 4" key="1">
    <citation type="submission" date="2020-06" db="EMBL/GenBank/DDBJ databases">
        <authorList>
            <person name="Arora M.N."/>
            <person name="Dalling M.T."/>
            <person name="Dawson S.P.M."/>
            <person name="Elia S.N."/>
            <person name="Burke B."/>
            <person name="Shaffer C.D."/>
            <person name="Weston-Hafer K.A."/>
            <person name="Garlena R.A."/>
            <person name="Russell D.A."/>
            <person name="Pope W.H."/>
            <person name="Jacobs-Sera D."/>
            <person name="Hatfull G.F."/>
        </authorList>
    </citation>
    <scope>NUCLEOTIDE SEQUENCE [LARGE SCALE GENOMIC DNA]</scope>
</reference>
<proteinExistence type="predicted"/>
<keyword evidence="1" id="KW-0132">Cell division</keyword>
<dbReference type="EMBL" id="MT684598">
    <property type="protein sequence ID" value="QNN99282.1"/>
    <property type="molecule type" value="Genomic_DNA"/>
</dbReference>
<accession>A0A7G9UZ27</accession>
<keyword evidence="4" id="KW-1185">Reference proteome</keyword>
<dbReference type="GO" id="GO:0051301">
    <property type="term" value="P:cell division"/>
    <property type="evidence" value="ECO:0007669"/>
    <property type="project" value="UniProtKB-KW"/>
</dbReference>
<dbReference type="Gene3D" id="2.30.31.20">
    <property type="entry name" value="Sporulation-specific cell division protein SsgB"/>
    <property type="match status" value="1"/>
</dbReference>
<dbReference type="Proteomes" id="UP000516151">
    <property type="component" value="Segment"/>
</dbReference>
<dbReference type="Pfam" id="PF04686">
    <property type="entry name" value="SsgA"/>
    <property type="match status" value="1"/>
</dbReference>
<evidence type="ECO:0000256" key="2">
    <source>
        <dbReference type="ARBA" id="ARBA00023306"/>
    </source>
</evidence>
<sequence>MITVDTVVTVADNKTLRVEMHYDEEDPAAVCFIFENEDETYVEWIFARDLLKEALEEERSGAGDVLFQVIGEQMKMGLISPESKGFVLFDKELIEEFVEMIYEEVPEGEDSYEWPEYFILEEWSV</sequence>
<keyword evidence="2" id="KW-0131">Cell cycle</keyword>
<dbReference type="InterPro" id="IPR038658">
    <property type="entry name" value="SsgB_sf"/>
</dbReference>
<dbReference type="RefSeq" id="YP_010651789.1">
    <property type="nucleotide sequence ID" value="NC_070783.1"/>
</dbReference>